<comment type="caution">
    <text evidence="1">The sequence shown here is derived from an EMBL/GenBank/DDBJ whole genome shotgun (WGS) entry which is preliminary data.</text>
</comment>
<gene>
    <name evidence="1" type="ORF">G7Z17_g11025</name>
</gene>
<dbReference type="InterPro" id="IPR005197">
    <property type="entry name" value="Glyco_hydro_71"/>
</dbReference>
<reference evidence="1" key="1">
    <citation type="submission" date="2020-03" db="EMBL/GenBank/DDBJ databases">
        <title>Draft Genome Sequence of Cylindrodendrum hubeiense.</title>
        <authorList>
            <person name="Buettner E."/>
            <person name="Kellner H."/>
        </authorList>
    </citation>
    <scope>NUCLEOTIDE SEQUENCE</scope>
    <source>
        <strain evidence="1">IHI 201604</strain>
    </source>
</reference>
<sequence length="407" mass="44106">MARQVYAHYMVGLTDNQALSQWETDITQAKEALIDGFALNIGPVDAWTDTQLALAYQAAESLDFDLFISFDQSSTTNIWTVESVASYVNAYKDSSAQVLVDGKPMVSTFEGPGWSDNWATVREQTGGIFLVPDWSSLGPDGISGMSSVIDGAFSWSAWPGPGATQMTTDQDVLYQTALGKGTTEEKPYMMGVSPYFYVNLPEWSKNWYSSSESLWYDRWQQVLEVDPAYIEIITWNDFSESSYISDIVPAQIVSGAEVYVDGFDHSAMRAVLPYFITAYKAGAKNVDLTTDETAIAWYRTTSATLGADGGTVWGQSGSESASVGARDVVSIITITIDDTEVQLDIGGTSQSFVANGTNRVNYFEVPFNGALGDVSLTMNGLSSTGPAIVNTLPATGYVNFNAAVIQV</sequence>
<proteinExistence type="predicted"/>
<dbReference type="Proteomes" id="UP000722485">
    <property type="component" value="Unassembled WGS sequence"/>
</dbReference>
<protein>
    <recommendedName>
        <fullName evidence="3">Glycoside hydrolase family 71 protein</fullName>
    </recommendedName>
</protein>
<dbReference type="Gene3D" id="3.20.20.80">
    <property type="entry name" value="Glycosidases"/>
    <property type="match status" value="1"/>
</dbReference>
<keyword evidence="2" id="KW-1185">Reference proteome</keyword>
<evidence type="ECO:0000313" key="1">
    <source>
        <dbReference type="EMBL" id="KAF7543086.1"/>
    </source>
</evidence>
<organism evidence="1 2">
    <name type="scientific">Cylindrodendrum hubeiense</name>
    <dbReference type="NCBI Taxonomy" id="595255"/>
    <lineage>
        <taxon>Eukaryota</taxon>
        <taxon>Fungi</taxon>
        <taxon>Dikarya</taxon>
        <taxon>Ascomycota</taxon>
        <taxon>Pezizomycotina</taxon>
        <taxon>Sordariomycetes</taxon>
        <taxon>Hypocreomycetidae</taxon>
        <taxon>Hypocreales</taxon>
        <taxon>Nectriaceae</taxon>
        <taxon>Cylindrodendrum</taxon>
    </lineage>
</organism>
<evidence type="ECO:0008006" key="3">
    <source>
        <dbReference type="Google" id="ProtNLM"/>
    </source>
</evidence>
<dbReference type="EMBL" id="JAANBB010000392">
    <property type="protein sequence ID" value="KAF7543086.1"/>
    <property type="molecule type" value="Genomic_DNA"/>
</dbReference>
<dbReference type="AlphaFoldDB" id="A0A9P5GWM3"/>
<dbReference type="OrthoDB" id="1046782at2759"/>
<dbReference type="Pfam" id="PF03659">
    <property type="entry name" value="Glyco_hydro_71"/>
    <property type="match status" value="1"/>
</dbReference>
<name>A0A9P5GWM3_9HYPO</name>
<accession>A0A9P5GWM3</accession>
<dbReference type="CDD" id="cd11577">
    <property type="entry name" value="GH71"/>
    <property type="match status" value="1"/>
</dbReference>
<evidence type="ECO:0000313" key="2">
    <source>
        <dbReference type="Proteomes" id="UP000722485"/>
    </source>
</evidence>
<dbReference type="GO" id="GO:0051118">
    <property type="term" value="F:glucan endo-1,3-alpha-glucosidase activity"/>
    <property type="evidence" value="ECO:0007669"/>
    <property type="project" value="InterPro"/>
</dbReference>